<protein>
    <submittedName>
        <fullName evidence="4">Transcriptional regulator</fullName>
    </submittedName>
</protein>
<comment type="caution">
    <text evidence="4">The sequence shown here is derived from an EMBL/GenBank/DDBJ whole genome shotgun (WGS) entry which is preliminary data.</text>
</comment>
<gene>
    <name evidence="4" type="ORF">DD236_09240</name>
</gene>
<dbReference type="InterPro" id="IPR050922">
    <property type="entry name" value="LytR/CpsA/Psr_CW_biosynth"/>
</dbReference>
<dbReference type="NCBIfam" id="TIGR00350">
    <property type="entry name" value="lytR_cpsA_psr"/>
    <property type="match status" value="1"/>
</dbReference>
<dbReference type="PANTHER" id="PTHR33392">
    <property type="entry name" value="POLYISOPRENYL-TEICHOIC ACID--PEPTIDOGLYCAN TEICHOIC ACID TRANSFERASE TAGU"/>
    <property type="match status" value="1"/>
</dbReference>
<feature type="transmembrane region" description="Helical" evidence="2">
    <location>
        <begin position="26"/>
        <end position="47"/>
    </location>
</feature>
<feature type="domain" description="Cell envelope-related transcriptional attenuator" evidence="3">
    <location>
        <begin position="106"/>
        <end position="236"/>
    </location>
</feature>
<dbReference type="Pfam" id="PF03816">
    <property type="entry name" value="LytR_cpsA_psr"/>
    <property type="match status" value="1"/>
</dbReference>
<dbReference type="Gene3D" id="3.40.630.190">
    <property type="entry name" value="LCP protein"/>
    <property type="match status" value="1"/>
</dbReference>
<evidence type="ECO:0000259" key="3">
    <source>
        <dbReference type="Pfam" id="PF03816"/>
    </source>
</evidence>
<evidence type="ECO:0000313" key="5">
    <source>
        <dbReference type="Proteomes" id="UP000245283"/>
    </source>
</evidence>
<keyword evidence="2" id="KW-0472">Membrane</keyword>
<dbReference type="Proteomes" id="UP000245283">
    <property type="component" value="Unassembled WGS sequence"/>
</dbReference>
<proteinExistence type="inferred from homology"/>
<evidence type="ECO:0000256" key="1">
    <source>
        <dbReference type="ARBA" id="ARBA00006068"/>
    </source>
</evidence>
<sequence length="344" mass="37319">MSESDIDEVAPEAAPKKKRKGWKITVIILTVLLALVIAAAAAIGFFANRAINSMQSFGNPFEEITNRPSVASVESGDKAPVNVLIMGSDSRISAGDPNDWKFGAQRTDALMIIQISGDREHISVMSIPRDSWVEVPGYGMNKINAAFSYGGAPLTIETVEQVTGIRIDHIAVVDFMAFTKLTDIVGGVTLETAEGPQKMGGEAALEYVRERYSLPRGDFDRVRRQQAWMKAVLSQLLTRETLSSPGNIVDITDTMSKNVAIDEDLGINKIISIGTSLSDFNKNNLIFFTAPVTGTGTSDDGQSIVLLDEDKLASVSEAFQQDDVSTFMEENESDFDTLSGRPVD</sequence>
<keyword evidence="5" id="KW-1185">Reference proteome</keyword>
<name>A0A2V1K7S6_9ACTO</name>
<dbReference type="EMBL" id="QETB01000004">
    <property type="protein sequence ID" value="PWF26237.1"/>
    <property type="molecule type" value="Genomic_DNA"/>
</dbReference>
<organism evidence="4 5">
    <name type="scientific">Ancrocorticia populi</name>
    <dbReference type="NCBI Taxonomy" id="2175228"/>
    <lineage>
        <taxon>Bacteria</taxon>
        <taxon>Bacillati</taxon>
        <taxon>Actinomycetota</taxon>
        <taxon>Actinomycetes</taxon>
        <taxon>Actinomycetales</taxon>
        <taxon>Actinomycetaceae</taxon>
        <taxon>Ancrocorticia</taxon>
    </lineage>
</organism>
<keyword evidence="2" id="KW-0812">Transmembrane</keyword>
<comment type="similarity">
    <text evidence="1">Belongs to the LytR/CpsA/Psr (LCP) family.</text>
</comment>
<keyword evidence="2" id="KW-1133">Transmembrane helix</keyword>
<dbReference type="PANTHER" id="PTHR33392:SF6">
    <property type="entry name" value="POLYISOPRENYL-TEICHOIC ACID--PEPTIDOGLYCAN TEICHOIC ACID TRANSFERASE TAGU"/>
    <property type="match status" value="1"/>
</dbReference>
<evidence type="ECO:0000313" key="4">
    <source>
        <dbReference type="EMBL" id="PWF26237.1"/>
    </source>
</evidence>
<evidence type="ECO:0000256" key="2">
    <source>
        <dbReference type="SAM" id="Phobius"/>
    </source>
</evidence>
<dbReference type="AlphaFoldDB" id="A0A2V1K7S6"/>
<dbReference type="RefSeq" id="WP_109094064.1">
    <property type="nucleotide sequence ID" value="NZ_QETB01000004.1"/>
</dbReference>
<reference evidence="5" key="1">
    <citation type="submission" date="2018-05" db="EMBL/GenBank/DDBJ databases">
        <authorList>
            <person name="Li Y."/>
        </authorList>
    </citation>
    <scope>NUCLEOTIDE SEQUENCE [LARGE SCALE GENOMIC DNA]</scope>
    <source>
        <strain evidence="5">sk1b4</strain>
    </source>
</reference>
<dbReference type="OrthoDB" id="9782542at2"/>
<accession>A0A2V1K7S6</accession>
<dbReference type="InterPro" id="IPR004474">
    <property type="entry name" value="LytR_CpsA_psr"/>
</dbReference>